<dbReference type="AlphaFoldDB" id="A0AAV4Y9Q1"/>
<protein>
    <submittedName>
        <fullName evidence="2">Uncharacterized protein</fullName>
    </submittedName>
</protein>
<dbReference type="Proteomes" id="UP001054945">
    <property type="component" value="Unassembled WGS sequence"/>
</dbReference>
<feature type="region of interest" description="Disordered" evidence="1">
    <location>
        <begin position="17"/>
        <end position="48"/>
    </location>
</feature>
<evidence type="ECO:0000256" key="1">
    <source>
        <dbReference type="SAM" id="MobiDB-lite"/>
    </source>
</evidence>
<reference evidence="2 3" key="1">
    <citation type="submission" date="2021-06" db="EMBL/GenBank/DDBJ databases">
        <title>Caerostris extrusa draft genome.</title>
        <authorList>
            <person name="Kono N."/>
            <person name="Arakawa K."/>
        </authorList>
    </citation>
    <scope>NUCLEOTIDE SEQUENCE [LARGE SCALE GENOMIC DNA]</scope>
</reference>
<sequence>MKRSFIRQISRRKCLRENSGLQTDCKTHAEESKNSPGKPDQRPPMGKRKGQLTFIETLRLDLEFPLRRESLPLRRESRRYISFPFQRLTQVAVDQLEIDYTGTNPKKSPHSIPRFTPIPFAHRNKNTEREIKRFKDSRMKRRSFAQISRRKCLRENSSLQTDCKHMRKKVKIVRESLINALLWEKERTAHIY</sequence>
<organism evidence="2 3">
    <name type="scientific">Caerostris extrusa</name>
    <name type="common">Bark spider</name>
    <name type="synonym">Caerostris bankana</name>
    <dbReference type="NCBI Taxonomy" id="172846"/>
    <lineage>
        <taxon>Eukaryota</taxon>
        <taxon>Metazoa</taxon>
        <taxon>Ecdysozoa</taxon>
        <taxon>Arthropoda</taxon>
        <taxon>Chelicerata</taxon>
        <taxon>Arachnida</taxon>
        <taxon>Araneae</taxon>
        <taxon>Araneomorphae</taxon>
        <taxon>Entelegynae</taxon>
        <taxon>Araneoidea</taxon>
        <taxon>Araneidae</taxon>
        <taxon>Caerostris</taxon>
    </lineage>
</organism>
<name>A0AAV4Y9Q1_CAEEX</name>
<accession>A0AAV4Y9Q1</accession>
<proteinExistence type="predicted"/>
<keyword evidence="3" id="KW-1185">Reference proteome</keyword>
<comment type="caution">
    <text evidence="2">The sequence shown here is derived from an EMBL/GenBank/DDBJ whole genome shotgun (WGS) entry which is preliminary data.</text>
</comment>
<dbReference type="EMBL" id="BPLR01018842">
    <property type="protein sequence ID" value="GIZ02676.1"/>
    <property type="molecule type" value="Genomic_DNA"/>
</dbReference>
<evidence type="ECO:0000313" key="3">
    <source>
        <dbReference type="Proteomes" id="UP001054945"/>
    </source>
</evidence>
<gene>
    <name evidence="2" type="ORF">CEXT_578091</name>
</gene>
<evidence type="ECO:0000313" key="2">
    <source>
        <dbReference type="EMBL" id="GIZ02676.1"/>
    </source>
</evidence>